<dbReference type="PRINTS" id="PR00095">
    <property type="entry name" value="ANTSNTHASEI"/>
</dbReference>
<evidence type="ECO:0000313" key="3">
    <source>
        <dbReference type="Proteomes" id="UP000254437"/>
    </source>
</evidence>
<sequence length="451" mass="50911">MLTHPITTTHTPSQLVALIATHCPDWQVCFLNNNHRPVIGICPKTAWQVEFDDTFTAHRYNRHAGQTTTYATTYSDWQNELIAYGKNLDCPSQKDEYTHGLMGFIGYDISAHELNPNIAIKPNQPCAYFGHYDIYIKPCEHGFDLIGINADKDIFDEIKNSLADLLNKKSPKPTSAQFISSWQNQDYNHAFNQTQEYIKAGDTYQINLTQSWQADLANLSSHLPNLQHQMNAPFAGYLQLTNFELLSVSPELFFEFYGENGNIHLIAKPIKGTRPRHSDPIIDDKLKNELTNSEKDISENLMIVDLLRNDLGKYAHIGTVKTPKRFAIESFKNVHHMVSTITAQLKDVHSLEVLFGSLPAGSITGTPKKRACEIIHELEISPRGAYCGTMGYMNFDGTGNWNVLIRTLQKSDKVELWAGGGITIKSDMESEYQECLDKVGNILQMIHGECE</sequence>
<feature type="domain" description="Chorismate-utilising enzyme C-terminal" evidence="1">
    <location>
        <begin position="184"/>
        <end position="438"/>
    </location>
</feature>
<dbReference type="AlphaFoldDB" id="A0A378TTS3"/>
<dbReference type="EMBL" id="UGQU01000004">
    <property type="protein sequence ID" value="STZ64137.1"/>
    <property type="molecule type" value="Genomic_DNA"/>
</dbReference>
<dbReference type="Proteomes" id="UP000254437">
    <property type="component" value="Unassembled WGS sequence"/>
</dbReference>
<dbReference type="SUPFAM" id="SSF56322">
    <property type="entry name" value="ADC synthase"/>
    <property type="match status" value="1"/>
</dbReference>
<keyword evidence="2" id="KW-0032">Aminotransferase</keyword>
<dbReference type="PANTHER" id="PTHR11236">
    <property type="entry name" value="AMINOBENZOATE/ANTHRANILATE SYNTHASE"/>
    <property type="match status" value="1"/>
</dbReference>
<accession>A0A378TTS3</accession>
<dbReference type="InterPro" id="IPR015890">
    <property type="entry name" value="Chorismate_C"/>
</dbReference>
<dbReference type="Gene3D" id="3.60.120.10">
    <property type="entry name" value="Anthranilate synthase"/>
    <property type="match status" value="1"/>
</dbReference>
<organism evidence="2 3">
    <name type="scientific">Moraxella lacunata</name>
    <dbReference type="NCBI Taxonomy" id="477"/>
    <lineage>
        <taxon>Bacteria</taxon>
        <taxon>Pseudomonadati</taxon>
        <taxon>Pseudomonadota</taxon>
        <taxon>Gammaproteobacteria</taxon>
        <taxon>Moraxellales</taxon>
        <taxon>Moraxellaceae</taxon>
        <taxon>Moraxella</taxon>
    </lineage>
</organism>
<evidence type="ECO:0000259" key="1">
    <source>
        <dbReference type="Pfam" id="PF00425"/>
    </source>
</evidence>
<dbReference type="STRING" id="477.A9309_12115"/>
<gene>
    <name evidence="2" type="primary">pabB</name>
    <name evidence="2" type="ORF">NCTC10359_02585</name>
</gene>
<keyword evidence="2" id="KW-0808">Transferase</keyword>
<dbReference type="GO" id="GO:0046820">
    <property type="term" value="F:4-amino-4-deoxychorismate synthase activity"/>
    <property type="evidence" value="ECO:0007669"/>
    <property type="project" value="UniProtKB-EC"/>
</dbReference>
<dbReference type="PANTHER" id="PTHR11236:SF50">
    <property type="entry name" value="AMINODEOXYCHORISMATE SYNTHASE COMPONENT 1"/>
    <property type="match status" value="1"/>
</dbReference>
<proteinExistence type="predicted"/>
<dbReference type="GO" id="GO:0000162">
    <property type="term" value="P:L-tryptophan biosynthetic process"/>
    <property type="evidence" value="ECO:0007669"/>
    <property type="project" value="TreeGrafter"/>
</dbReference>
<dbReference type="EC" id="2.6.1.85" evidence="2"/>
<dbReference type="RefSeq" id="WP_115008401.1">
    <property type="nucleotide sequence ID" value="NZ_UGQU01000004.1"/>
</dbReference>
<dbReference type="Pfam" id="PF00425">
    <property type="entry name" value="Chorismate_bind"/>
    <property type="match status" value="1"/>
</dbReference>
<dbReference type="InterPro" id="IPR019999">
    <property type="entry name" value="Anth_synth_I-like"/>
</dbReference>
<evidence type="ECO:0000313" key="2">
    <source>
        <dbReference type="EMBL" id="STZ64137.1"/>
    </source>
</evidence>
<reference evidence="2 3" key="1">
    <citation type="submission" date="2018-06" db="EMBL/GenBank/DDBJ databases">
        <authorList>
            <consortium name="Pathogen Informatics"/>
            <person name="Doyle S."/>
        </authorList>
    </citation>
    <scope>NUCLEOTIDE SEQUENCE [LARGE SCALE GENOMIC DNA]</scope>
    <source>
        <strain evidence="2 3">NCTC10359</strain>
    </source>
</reference>
<protein>
    <submittedName>
        <fullName evidence="2">Para-aminobenzoate synthase component 1</fullName>
        <ecNumber evidence="2">2.6.1.85</ecNumber>
    </submittedName>
</protein>
<dbReference type="InterPro" id="IPR005801">
    <property type="entry name" value="ADC_synthase"/>
</dbReference>
<name>A0A378TTS3_MORLA</name>